<dbReference type="Proteomes" id="UP000800093">
    <property type="component" value="Unassembled WGS sequence"/>
</dbReference>
<feature type="region of interest" description="Disordered" evidence="1">
    <location>
        <begin position="553"/>
        <end position="573"/>
    </location>
</feature>
<sequence length="573" mass="64658">MRRRPSGWIPISMEALVLFTIGVQTNHRSPADSSTPPSAHPQLLQRSKPVIAAYHGLPNTRGILSPFYHGAGDHVGAPAAFRYSPTSSTLVSPTSNGPSPIAHTTYRNPPHVHASVVYSPQHEHPALSQSQDASTPLAEPYETEVMRQQRFQQERARMRNHQLLYFHAAPQFPPQYIVDPMDYPGFQPAVPNSRLSSVPMWPAEGPQAVQQDHHDAPVPSQPTIGPQMGYYGLLPQGLQEQEQMRREMMMTQEPSQPSQSSQPFKNTRKRKKSAPDKDRRKPKRAPALAGTHLRHQDLIYAEPLIQSENPEGLAQMQDLLLPAPVQEPSPPPAPLIDWNTTWQTIVSKYEDYKWPIKLYRIDPDKTGHHSAQTWLNTQITKRNVEATHGWFVHNSVGFIKEGTAYTFLVLHNAVHPFESEQYPSSTTFGLYVHSTFSYSEIIWKTFAPDLFSMIQELESEGYIHEAMKWHISMKPMEKRFHKAYWMAANMARNLGGLLNRSGQSSNTTDIGEDAEMEDRIEIDEADLQNDGGWDVTSELGRQIWEECMEEGQKAESGWVNVGPDSAAVASSEW</sequence>
<dbReference type="AlphaFoldDB" id="A0A9P4K1T5"/>
<feature type="compositionally biased region" description="Low complexity" evidence="1">
    <location>
        <begin position="85"/>
        <end position="95"/>
    </location>
</feature>
<feature type="compositionally biased region" description="Low complexity" evidence="1">
    <location>
        <begin position="249"/>
        <end position="263"/>
    </location>
</feature>
<evidence type="ECO:0000256" key="1">
    <source>
        <dbReference type="SAM" id="MobiDB-lite"/>
    </source>
</evidence>
<feature type="signal peptide" evidence="2">
    <location>
        <begin position="1"/>
        <end position="25"/>
    </location>
</feature>
<feature type="chain" id="PRO_5040325248" evidence="2">
    <location>
        <begin position="26"/>
        <end position="573"/>
    </location>
</feature>
<protein>
    <submittedName>
        <fullName evidence="3">Uncharacterized protein</fullName>
    </submittedName>
</protein>
<evidence type="ECO:0000313" key="3">
    <source>
        <dbReference type="EMBL" id="KAF2261369.1"/>
    </source>
</evidence>
<proteinExistence type="predicted"/>
<keyword evidence="2" id="KW-0732">Signal</keyword>
<evidence type="ECO:0000256" key="2">
    <source>
        <dbReference type="SAM" id="SignalP"/>
    </source>
</evidence>
<dbReference type="EMBL" id="ML986659">
    <property type="protein sequence ID" value="KAF2261369.1"/>
    <property type="molecule type" value="Genomic_DNA"/>
</dbReference>
<comment type="caution">
    <text evidence="3">The sequence shown here is derived from an EMBL/GenBank/DDBJ whole genome shotgun (WGS) entry which is preliminary data.</text>
</comment>
<evidence type="ECO:0000313" key="4">
    <source>
        <dbReference type="Proteomes" id="UP000800093"/>
    </source>
</evidence>
<accession>A0A9P4K1T5</accession>
<reference evidence="4" key="1">
    <citation type="journal article" date="2020" name="Stud. Mycol.">
        <title>101 Dothideomycetes genomes: A test case for predicting lifestyles and emergence of pathogens.</title>
        <authorList>
            <person name="Haridas S."/>
            <person name="Albert R."/>
            <person name="Binder M."/>
            <person name="Bloem J."/>
            <person name="LaButti K."/>
            <person name="Salamov A."/>
            <person name="Andreopoulos B."/>
            <person name="Baker S."/>
            <person name="Barry K."/>
            <person name="Bills G."/>
            <person name="Bluhm B."/>
            <person name="Cannon C."/>
            <person name="Castanera R."/>
            <person name="Culley D."/>
            <person name="Daum C."/>
            <person name="Ezra D."/>
            <person name="Gonzalez J."/>
            <person name="Henrissat B."/>
            <person name="Kuo A."/>
            <person name="Liang C."/>
            <person name="Lipzen A."/>
            <person name="Lutzoni F."/>
            <person name="Magnuson J."/>
            <person name="Mondo S."/>
            <person name="Nolan M."/>
            <person name="Ohm R."/>
            <person name="Pangilinan J."/>
            <person name="Park H.-J."/>
            <person name="Ramirez L."/>
            <person name="Alfaro M."/>
            <person name="Sun H."/>
            <person name="Tritt A."/>
            <person name="Yoshinaga Y."/>
            <person name="Zwiers L.-H."/>
            <person name="Turgeon B."/>
            <person name="Goodwin S."/>
            <person name="Spatafora J."/>
            <person name="Crous P."/>
            <person name="Grigoriev I."/>
        </authorList>
    </citation>
    <scope>NUCLEOTIDE SEQUENCE [LARGE SCALE GENOMIC DNA]</scope>
    <source>
        <strain evidence="4">CBS 304.66</strain>
    </source>
</reference>
<dbReference type="OrthoDB" id="3785839at2759"/>
<name>A0A9P4K1T5_9PLEO</name>
<feature type="region of interest" description="Disordered" evidence="1">
    <location>
        <begin position="247"/>
        <end position="293"/>
    </location>
</feature>
<feature type="region of interest" description="Disordered" evidence="1">
    <location>
        <begin position="85"/>
        <end position="106"/>
    </location>
</feature>
<organism evidence="3 4">
    <name type="scientific">Lojkania enalia</name>
    <dbReference type="NCBI Taxonomy" id="147567"/>
    <lineage>
        <taxon>Eukaryota</taxon>
        <taxon>Fungi</taxon>
        <taxon>Dikarya</taxon>
        <taxon>Ascomycota</taxon>
        <taxon>Pezizomycotina</taxon>
        <taxon>Dothideomycetes</taxon>
        <taxon>Pleosporomycetidae</taxon>
        <taxon>Pleosporales</taxon>
        <taxon>Pleosporales incertae sedis</taxon>
        <taxon>Lojkania</taxon>
    </lineage>
</organism>
<gene>
    <name evidence="3" type="ORF">CC78DRAFT_570601</name>
</gene>
<keyword evidence="4" id="KW-1185">Reference proteome</keyword>